<evidence type="ECO:0000256" key="3">
    <source>
        <dbReference type="ARBA" id="ARBA00022679"/>
    </source>
</evidence>
<dbReference type="GO" id="GO:0005737">
    <property type="term" value="C:cytoplasm"/>
    <property type="evidence" value="ECO:0007669"/>
    <property type="project" value="TreeGrafter"/>
</dbReference>
<evidence type="ECO:0000313" key="12">
    <source>
        <dbReference type="Proteomes" id="UP000054937"/>
    </source>
</evidence>
<evidence type="ECO:0000256" key="7">
    <source>
        <dbReference type="ARBA" id="ARBA00047899"/>
    </source>
</evidence>
<dbReference type="OMA" id="PMTHRDI"/>
<dbReference type="GO" id="GO:0005524">
    <property type="term" value="F:ATP binding"/>
    <property type="evidence" value="ECO:0007669"/>
    <property type="project" value="UniProtKB-KW"/>
</dbReference>
<dbReference type="EMBL" id="LDAU01000082">
    <property type="protein sequence ID" value="KRX07600.1"/>
    <property type="molecule type" value="Genomic_DNA"/>
</dbReference>
<dbReference type="InterPro" id="IPR011009">
    <property type="entry name" value="Kinase-like_dom_sf"/>
</dbReference>
<dbReference type="Pfam" id="PF00069">
    <property type="entry name" value="Pkinase"/>
    <property type="match status" value="1"/>
</dbReference>
<keyword evidence="12" id="KW-1185">Reference proteome</keyword>
<dbReference type="AlphaFoldDB" id="A0A0V0QZX9"/>
<dbReference type="InterPro" id="IPR000719">
    <property type="entry name" value="Prot_kinase_dom"/>
</dbReference>
<dbReference type="PANTHER" id="PTHR22967">
    <property type="entry name" value="SERINE/THREONINE PROTEIN KINASE"/>
    <property type="match status" value="1"/>
</dbReference>
<evidence type="ECO:0000313" key="11">
    <source>
        <dbReference type="EMBL" id="KRX07600.1"/>
    </source>
</evidence>
<evidence type="ECO:0000256" key="1">
    <source>
        <dbReference type="ARBA" id="ARBA00012513"/>
    </source>
</evidence>
<sequence length="442" mass="52565">MGVNQSQFSEENVHLKGLNNEKFNETPQYFQIDNYKIKEISKISEGGFGYIWRAVELESQQEIAVKRMICSTEEQYNVAKQELNILKHLPHHQNVVEFYTGKLIETVNSQGQKVHIGVFIMELCDNSLQSQIEKKIKFYEENSNNKNMTFEDLFFNENFIISVISQISMGIDQMHTVMNPSITHRDIKVDNVLIKDNVYKIVDFGSSSEQIVDLKNLDKKQKSKQQEIFDSLTTLMYRPPEMCDTMLNYKVNQKVDIWMMGCILYTMMFLEHPFKEQEILKIISGGYNFMDADFRKQLKYSKWLYLLLVQMLTPNPQERINIQSILKYTWDWQNHVDQDNQEWVDTISDWQLEKLNSIGLFKDIKKNNKNTNIIKNEQNHNQKMEFQQQRQEEIKNWQNEFEDNNCNLQSQQKNECNKELQKQKSNNQEEDWGDFEEAQVQN</sequence>
<dbReference type="PROSITE" id="PS50011">
    <property type="entry name" value="PROTEIN_KINASE_DOM"/>
    <property type="match status" value="1"/>
</dbReference>
<dbReference type="SUPFAM" id="SSF56112">
    <property type="entry name" value="Protein kinase-like (PK-like)"/>
    <property type="match status" value="1"/>
</dbReference>
<feature type="region of interest" description="Disordered" evidence="9">
    <location>
        <begin position="417"/>
        <end position="442"/>
    </location>
</feature>
<evidence type="ECO:0000256" key="8">
    <source>
        <dbReference type="ARBA" id="ARBA00048679"/>
    </source>
</evidence>
<keyword evidence="6" id="KW-0067">ATP-binding</keyword>
<dbReference type="PANTHER" id="PTHR22967:SF57">
    <property type="entry name" value="AUXILIN, ISOFORM A-RELATED"/>
    <property type="match status" value="1"/>
</dbReference>
<organism evidence="11 12">
    <name type="scientific">Pseudocohnilembus persalinus</name>
    <name type="common">Ciliate</name>
    <dbReference type="NCBI Taxonomy" id="266149"/>
    <lineage>
        <taxon>Eukaryota</taxon>
        <taxon>Sar</taxon>
        <taxon>Alveolata</taxon>
        <taxon>Ciliophora</taxon>
        <taxon>Intramacronucleata</taxon>
        <taxon>Oligohymenophorea</taxon>
        <taxon>Scuticociliatia</taxon>
        <taxon>Philasterida</taxon>
        <taxon>Pseudocohnilembidae</taxon>
        <taxon>Pseudocohnilembus</taxon>
    </lineage>
</organism>
<dbReference type="EC" id="2.7.11.1" evidence="1"/>
<comment type="catalytic activity">
    <reaction evidence="8">
        <text>L-seryl-[protein] + ATP = O-phospho-L-seryl-[protein] + ADP + H(+)</text>
        <dbReference type="Rhea" id="RHEA:17989"/>
        <dbReference type="Rhea" id="RHEA-COMP:9863"/>
        <dbReference type="Rhea" id="RHEA-COMP:11604"/>
        <dbReference type="ChEBI" id="CHEBI:15378"/>
        <dbReference type="ChEBI" id="CHEBI:29999"/>
        <dbReference type="ChEBI" id="CHEBI:30616"/>
        <dbReference type="ChEBI" id="CHEBI:83421"/>
        <dbReference type="ChEBI" id="CHEBI:456216"/>
        <dbReference type="EC" id="2.7.11.1"/>
    </reaction>
</comment>
<keyword evidence="4" id="KW-0547">Nucleotide-binding</keyword>
<protein>
    <recommendedName>
        <fullName evidence="1">non-specific serine/threonine protein kinase</fullName>
        <ecNumber evidence="1">2.7.11.1</ecNumber>
    </recommendedName>
</protein>
<accession>A0A0V0QZX9</accession>
<keyword evidence="3" id="KW-0808">Transferase</keyword>
<dbReference type="GO" id="GO:0004674">
    <property type="term" value="F:protein serine/threonine kinase activity"/>
    <property type="evidence" value="ECO:0007669"/>
    <property type="project" value="UniProtKB-KW"/>
</dbReference>
<feature type="compositionally biased region" description="Acidic residues" evidence="9">
    <location>
        <begin position="428"/>
        <end position="442"/>
    </location>
</feature>
<evidence type="ECO:0000256" key="5">
    <source>
        <dbReference type="ARBA" id="ARBA00022777"/>
    </source>
</evidence>
<comment type="caution">
    <text evidence="11">The sequence shown here is derived from an EMBL/GenBank/DDBJ whole genome shotgun (WGS) entry which is preliminary data.</text>
</comment>
<dbReference type="InParanoid" id="A0A0V0QZX9"/>
<name>A0A0V0QZX9_PSEPJ</name>
<evidence type="ECO:0000259" key="10">
    <source>
        <dbReference type="PROSITE" id="PS50011"/>
    </source>
</evidence>
<gene>
    <name evidence="11" type="ORF">PPERSA_11149</name>
</gene>
<keyword evidence="5 11" id="KW-0418">Kinase</keyword>
<evidence type="ECO:0000256" key="2">
    <source>
        <dbReference type="ARBA" id="ARBA00022527"/>
    </source>
</evidence>
<dbReference type="InterPro" id="IPR008271">
    <property type="entry name" value="Ser/Thr_kinase_AS"/>
</dbReference>
<dbReference type="PROSITE" id="PS00108">
    <property type="entry name" value="PROTEIN_KINASE_ST"/>
    <property type="match status" value="1"/>
</dbReference>
<evidence type="ECO:0000256" key="6">
    <source>
        <dbReference type="ARBA" id="ARBA00022840"/>
    </source>
</evidence>
<dbReference type="SMART" id="SM00220">
    <property type="entry name" value="S_TKc"/>
    <property type="match status" value="1"/>
</dbReference>
<keyword evidence="2" id="KW-0723">Serine/threonine-protein kinase</keyword>
<comment type="catalytic activity">
    <reaction evidence="7">
        <text>L-threonyl-[protein] + ATP = O-phospho-L-threonyl-[protein] + ADP + H(+)</text>
        <dbReference type="Rhea" id="RHEA:46608"/>
        <dbReference type="Rhea" id="RHEA-COMP:11060"/>
        <dbReference type="Rhea" id="RHEA-COMP:11605"/>
        <dbReference type="ChEBI" id="CHEBI:15378"/>
        <dbReference type="ChEBI" id="CHEBI:30013"/>
        <dbReference type="ChEBI" id="CHEBI:30616"/>
        <dbReference type="ChEBI" id="CHEBI:61977"/>
        <dbReference type="ChEBI" id="CHEBI:456216"/>
        <dbReference type="EC" id="2.7.11.1"/>
    </reaction>
</comment>
<reference evidence="11 12" key="1">
    <citation type="journal article" date="2015" name="Sci. Rep.">
        <title>Genome of the facultative scuticociliatosis pathogen Pseudocohnilembus persalinus provides insight into its virulence through horizontal gene transfer.</title>
        <authorList>
            <person name="Xiong J."/>
            <person name="Wang G."/>
            <person name="Cheng J."/>
            <person name="Tian M."/>
            <person name="Pan X."/>
            <person name="Warren A."/>
            <person name="Jiang C."/>
            <person name="Yuan D."/>
            <person name="Miao W."/>
        </authorList>
    </citation>
    <scope>NUCLEOTIDE SEQUENCE [LARGE SCALE GENOMIC DNA]</scope>
    <source>
        <strain evidence="11">36N120E</strain>
    </source>
</reference>
<evidence type="ECO:0000256" key="9">
    <source>
        <dbReference type="SAM" id="MobiDB-lite"/>
    </source>
</evidence>
<dbReference type="OrthoDB" id="248923at2759"/>
<dbReference type="Gene3D" id="1.10.510.10">
    <property type="entry name" value="Transferase(Phosphotransferase) domain 1"/>
    <property type="match status" value="1"/>
</dbReference>
<dbReference type="Proteomes" id="UP000054937">
    <property type="component" value="Unassembled WGS sequence"/>
</dbReference>
<evidence type="ECO:0000256" key="4">
    <source>
        <dbReference type="ARBA" id="ARBA00022741"/>
    </source>
</evidence>
<feature type="domain" description="Protein kinase" evidence="10">
    <location>
        <begin position="37"/>
        <end position="331"/>
    </location>
</feature>
<proteinExistence type="predicted"/>